<gene>
    <name evidence="7" type="ORF">BUZ57_10440</name>
</gene>
<evidence type="ECO:0000256" key="3">
    <source>
        <dbReference type="ARBA" id="ARBA00023027"/>
    </source>
</evidence>
<comment type="caution">
    <text evidence="7">The sequence shown here is derived from an EMBL/GenBank/DDBJ whole genome shotgun (WGS) entry which is preliminary data.</text>
</comment>
<reference evidence="7 8" key="1">
    <citation type="journal article" date="2016" name="Front. Microbiol.">
        <title>Comprehensive Phylogenetic Analysis of Bovine Non-aureus Staphylococci Species Based on Whole-Genome Sequencing.</title>
        <authorList>
            <person name="Naushad S."/>
            <person name="Barkema H.W."/>
            <person name="Luby C."/>
            <person name="Condas L.A."/>
            <person name="Nobrega D.B."/>
            <person name="Carson D.A."/>
            <person name="De Buck J."/>
        </authorList>
    </citation>
    <scope>NUCLEOTIDE SEQUENCE [LARGE SCALE GENOMIC DNA]</scope>
    <source>
        <strain evidence="7 8">SNUC 5959</strain>
    </source>
</reference>
<feature type="domain" description="D-isomer specific 2-hydroxyacid dehydrogenase catalytic" evidence="5">
    <location>
        <begin position="40"/>
        <end position="306"/>
    </location>
</feature>
<comment type="similarity">
    <text evidence="1 4">Belongs to the D-isomer specific 2-hydroxyacid dehydrogenase family.</text>
</comment>
<dbReference type="EMBL" id="QXVO01000039">
    <property type="protein sequence ID" value="RIO43672.1"/>
    <property type="molecule type" value="Genomic_DNA"/>
</dbReference>
<evidence type="ECO:0000259" key="6">
    <source>
        <dbReference type="Pfam" id="PF02826"/>
    </source>
</evidence>
<evidence type="ECO:0000256" key="2">
    <source>
        <dbReference type="ARBA" id="ARBA00023002"/>
    </source>
</evidence>
<dbReference type="Pfam" id="PF02826">
    <property type="entry name" value="2-Hacid_dh_C"/>
    <property type="match status" value="1"/>
</dbReference>
<dbReference type="STRING" id="1284.SHYC_04530"/>
<dbReference type="Gene3D" id="3.40.50.720">
    <property type="entry name" value="NAD(P)-binding Rossmann-like Domain"/>
    <property type="match status" value="2"/>
</dbReference>
<proteinExistence type="inferred from homology"/>
<dbReference type="CDD" id="cd12155">
    <property type="entry name" value="PGDH_1"/>
    <property type="match status" value="1"/>
</dbReference>
<accession>A0A2T4R2D7</accession>
<dbReference type="PANTHER" id="PTHR43333">
    <property type="entry name" value="2-HACID_DH_C DOMAIN-CONTAINING PROTEIN"/>
    <property type="match status" value="1"/>
</dbReference>
<evidence type="ECO:0000313" key="8">
    <source>
        <dbReference type="Proteomes" id="UP000285625"/>
    </source>
</evidence>
<name>A0A2T4R2D7_STAHY</name>
<keyword evidence="2 4" id="KW-0560">Oxidoreductase</keyword>
<dbReference type="InterPro" id="IPR006139">
    <property type="entry name" value="D-isomer_2_OHA_DH_cat_dom"/>
</dbReference>
<dbReference type="PANTHER" id="PTHR43333:SF1">
    <property type="entry name" value="D-ISOMER SPECIFIC 2-HYDROXYACID DEHYDROGENASE NAD-BINDING DOMAIN-CONTAINING PROTEIN"/>
    <property type="match status" value="1"/>
</dbReference>
<evidence type="ECO:0000256" key="4">
    <source>
        <dbReference type="RuleBase" id="RU003719"/>
    </source>
</evidence>
<evidence type="ECO:0000313" key="7">
    <source>
        <dbReference type="EMBL" id="RIO43672.1"/>
    </source>
</evidence>
<keyword evidence="3" id="KW-0520">NAD</keyword>
<protein>
    <submittedName>
        <fullName evidence="7">Hydroxyacid dehydrogenase</fullName>
    </submittedName>
</protein>
<dbReference type="InterPro" id="IPR006140">
    <property type="entry name" value="D-isomer_DH_NAD-bd"/>
</dbReference>
<dbReference type="SUPFAM" id="SSF51735">
    <property type="entry name" value="NAD(P)-binding Rossmann-fold domains"/>
    <property type="match status" value="1"/>
</dbReference>
<dbReference type="Proteomes" id="UP000285625">
    <property type="component" value="Unassembled WGS sequence"/>
</dbReference>
<sequence>MRVVSLMRLGEEEERLKTQFPDVNFEFYKHPSFLPGESKAKMDVLLSYHADVNEAFLEGAQNLKWIMWYATGVNALPLKQLKSKDILLTNAKGVHAQQLTEFMFAFILDDYKALKEAYEEQKNKTYNHKRMTPTLKNQTILFLGTGVIPQKAANIAQQFGMRTIGLNTSGHEANGFDETYAIHEKMGCYKKADIIVNVLPETEKTKYLLTARDFEEMQSHTLFINLGRGSIVKEDVLVHALKKDLIRKAYLDVFEEEPLPSHSELYDLNNVILTSHITGNSDNNKKQATNIFMRNLTHFLNKGELIENIVDLNKGY</sequence>
<organism evidence="7 8">
    <name type="scientific">Staphylococcus hyicus</name>
    <dbReference type="NCBI Taxonomy" id="1284"/>
    <lineage>
        <taxon>Bacteria</taxon>
        <taxon>Bacillati</taxon>
        <taxon>Bacillota</taxon>
        <taxon>Bacilli</taxon>
        <taxon>Bacillales</taxon>
        <taxon>Staphylococcaceae</taxon>
        <taxon>Staphylococcus</taxon>
    </lineage>
</organism>
<dbReference type="SUPFAM" id="SSF52283">
    <property type="entry name" value="Formate/glycerate dehydrogenase catalytic domain-like"/>
    <property type="match status" value="1"/>
</dbReference>
<dbReference type="Pfam" id="PF00389">
    <property type="entry name" value="2-Hacid_dh"/>
    <property type="match status" value="1"/>
</dbReference>
<evidence type="ECO:0000256" key="1">
    <source>
        <dbReference type="ARBA" id="ARBA00005854"/>
    </source>
</evidence>
<dbReference type="GO" id="GO:0016616">
    <property type="term" value="F:oxidoreductase activity, acting on the CH-OH group of donors, NAD or NADP as acceptor"/>
    <property type="evidence" value="ECO:0007669"/>
    <property type="project" value="InterPro"/>
</dbReference>
<dbReference type="InterPro" id="IPR036291">
    <property type="entry name" value="NAD(P)-bd_dom_sf"/>
</dbReference>
<feature type="domain" description="D-isomer specific 2-hydroxyacid dehydrogenase NAD-binding" evidence="6">
    <location>
        <begin position="105"/>
        <end position="277"/>
    </location>
</feature>
<evidence type="ECO:0000259" key="5">
    <source>
        <dbReference type="Pfam" id="PF00389"/>
    </source>
</evidence>
<dbReference type="AlphaFoldDB" id="A0A2T4R2D7"/>
<dbReference type="GO" id="GO:0051287">
    <property type="term" value="F:NAD binding"/>
    <property type="evidence" value="ECO:0007669"/>
    <property type="project" value="InterPro"/>
</dbReference>
<dbReference type="RefSeq" id="WP_107633798.1">
    <property type="nucleotide sequence ID" value="NZ_CP170216.1"/>
</dbReference>